<evidence type="ECO:0000256" key="2">
    <source>
        <dbReference type="PROSITE-ProRule" id="PRU00464"/>
    </source>
</evidence>
<evidence type="ECO:0000313" key="4">
    <source>
        <dbReference type="EMBL" id="AYN65499.1"/>
    </source>
</evidence>
<accession>A0A454CAK3</accession>
<proteinExistence type="predicted"/>
<dbReference type="PRINTS" id="PR00332">
    <property type="entry name" value="HISTRIAD"/>
</dbReference>
<reference evidence="4 5" key="2">
    <citation type="submission" date="2018-10" db="EMBL/GenBank/DDBJ databases">
        <title>Detection and isolation of Mycoplasma hominis as a predominant microorganism from pelvic cavity of patient with salpingitis and tubo-ovarian abscess.</title>
        <authorList>
            <person name="Guschin A.E."/>
            <person name="Khayrullina G.A."/>
            <person name="Rakovskaya I.V."/>
            <person name="Shelenkov A.A."/>
            <person name="Shagin D.A."/>
        </authorList>
    </citation>
    <scope>NUCLEOTIDE SEQUENCE [LARGE SCALE GENOMIC DNA]</scope>
    <source>
        <strain evidence="5">TOA</strain>
    </source>
</reference>
<evidence type="ECO:0000313" key="5">
    <source>
        <dbReference type="Proteomes" id="UP000029712"/>
    </source>
</evidence>
<dbReference type="Proteomes" id="UP000029712">
    <property type="component" value="Chromosome"/>
</dbReference>
<sequence>MHDDIFEKIITREIPAKIIYEDEKFIAFEDIKPVDKGHFLVTVKNHATNLYDINDQALSSLILKARELALKRVKELGATGFNLIINNNLSADQTVFRIHVHIIPRY</sequence>
<dbReference type="NCBIfam" id="NF045834">
    <property type="entry name" value="M_plasma_HinT"/>
    <property type="match status" value="1"/>
</dbReference>
<feature type="active site" description="Tele-AMP-histidine intermediate" evidence="1">
    <location>
        <position position="99"/>
    </location>
</feature>
<dbReference type="PROSITE" id="PS00892">
    <property type="entry name" value="HIT_1"/>
    <property type="match status" value="1"/>
</dbReference>
<dbReference type="Gene3D" id="3.30.428.10">
    <property type="entry name" value="HIT-like"/>
    <property type="match status" value="1"/>
</dbReference>
<name>A0A454CAK3_METHO</name>
<organism evidence="4 5">
    <name type="scientific">Metamycoplasma hominis</name>
    <name type="common">Mycoplasma hominis</name>
    <dbReference type="NCBI Taxonomy" id="2098"/>
    <lineage>
        <taxon>Bacteria</taxon>
        <taxon>Bacillati</taxon>
        <taxon>Mycoplasmatota</taxon>
        <taxon>Mycoplasmoidales</taxon>
        <taxon>Metamycoplasmataceae</taxon>
        <taxon>Metamycoplasma</taxon>
    </lineage>
</organism>
<dbReference type="RefSeq" id="WP_036433389.1">
    <property type="nucleotide sequence ID" value="NZ_CP033021.1"/>
</dbReference>
<dbReference type="AlphaFoldDB" id="A0A454CAK3"/>
<evidence type="ECO:0000256" key="1">
    <source>
        <dbReference type="PIRSR" id="PIRSR601310-1"/>
    </source>
</evidence>
<feature type="domain" description="HIT" evidence="3">
    <location>
        <begin position="5"/>
        <end position="106"/>
    </location>
</feature>
<dbReference type="SUPFAM" id="SSF54197">
    <property type="entry name" value="HIT-like"/>
    <property type="match status" value="1"/>
</dbReference>
<protein>
    <submittedName>
        <fullName evidence="4">HIT family protein</fullName>
    </submittedName>
</protein>
<dbReference type="InterPro" id="IPR001310">
    <property type="entry name" value="Histidine_triad_HIT"/>
</dbReference>
<dbReference type="OrthoDB" id="9784774at2"/>
<evidence type="ECO:0000259" key="3">
    <source>
        <dbReference type="PROSITE" id="PS51084"/>
    </source>
</evidence>
<dbReference type="GO" id="GO:0003824">
    <property type="term" value="F:catalytic activity"/>
    <property type="evidence" value="ECO:0007669"/>
    <property type="project" value="InterPro"/>
</dbReference>
<dbReference type="InterPro" id="IPR054919">
    <property type="entry name" value="M_plasma_HinT"/>
</dbReference>
<dbReference type="PROSITE" id="PS51084">
    <property type="entry name" value="HIT_2"/>
    <property type="match status" value="1"/>
</dbReference>
<dbReference type="PANTHER" id="PTHR46648">
    <property type="entry name" value="HIT FAMILY PROTEIN 1"/>
    <property type="match status" value="1"/>
</dbReference>
<gene>
    <name evidence="4" type="ORF">KN71_002235</name>
</gene>
<dbReference type="GO" id="GO:0009117">
    <property type="term" value="P:nucleotide metabolic process"/>
    <property type="evidence" value="ECO:0007669"/>
    <property type="project" value="TreeGrafter"/>
</dbReference>
<dbReference type="Pfam" id="PF01230">
    <property type="entry name" value="HIT"/>
    <property type="match status" value="1"/>
</dbReference>
<comment type="caution">
    <text evidence="2">Lacks conserved residue(s) required for the propagation of feature annotation.</text>
</comment>
<dbReference type="InterPro" id="IPR036265">
    <property type="entry name" value="HIT-like_sf"/>
</dbReference>
<dbReference type="InterPro" id="IPR011146">
    <property type="entry name" value="HIT-like"/>
</dbReference>
<dbReference type="EMBL" id="CP033021">
    <property type="protein sequence ID" value="AYN65499.1"/>
    <property type="molecule type" value="Genomic_DNA"/>
</dbReference>
<reference evidence="4 5" key="1">
    <citation type="submission" date="2014-08" db="EMBL/GenBank/DDBJ databases">
        <authorList>
            <person name="Kuleshov K."/>
            <person name="Dedkov V."/>
            <person name="Markelov M."/>
            <person name="Pimkina E."/>
        </authorList>
    </citation>
    <scope>NUCLEOTIDE SEQUENCE [LARGE SCALE GENOMIC DNA]</scope>
    <source>
        <strain evidence="5">TOA</strain>
    </source>
</reference>
<dbReference type="PANTHER" id="PTHR46648:SF1">
    <property type="entry name" value="ADENOSINE 5'-MONOPHOSPHORAMIDASE HNT1"/>
    <property type="match status" value="1"/>
</dbReference>
<dbReference type="InterPro" id="IPR019808">
    <property type="entry name" value="Histidine_triad_CS"/>
</dbReference>